<feature type="domain" description="C2H2-type" evidence="12">
    <location>
        <begin position="139"/>
        <end position="160"/>
    </location>
</feature>
<dbReference type="GeneTree" id="ENSGT00940000163854"/>
<keyword evidence="5" id="KW-0677">Repeat</keyword>
<reference evidence="13" key="1">
    <citation type="submission" date="2019-06" db="EMBL/GenBank/DDBJ databases">
        <authorList>
            <consortium name="Wellcome Sanger Institute Data Sharing"/>
        </authorList>
    </citation>
    <scope>NUCLEOTIDE SEQUENCE [LARGE SCALE GENOMIC DNA]</scope>
</reference>
<dbReference type="InterPro" id="IPR057618">
    <property type="entry name" value="Znf_POGZ/Z280C-D-like"/>
</dbReference>
<keyword evidence="4" id="KW-0479">Metal-binding</keyword>
<dbReference type="PROSITE" id="PS00028">
    <property type="entry name" value="ZINC_FINGER_C2H2_1"/>
    <property type="match status" value="3"/>
</dbReference>
<evidence type="ECO:0000256" key="11">
    <source>
        <dbReference type="ARBA" id="ARBA00023242"/>
    </source>
</evidence>
<reference evidence="13" key="3">
    <citation type="submission" date="2025-09" db="UniProtKB">
        <authorList>
            <consortium name="Ensembl"/>
        </authorList>
    </citation>
    <scope>IDENTIFICATION</scope>
</reference>
<dbReference type="SUPFAM" id="SSF57667">
    <property type="entry name" value="beta-beta-alpha zinc fingers"/>
    <property type="match status" value="1"/>
</dbReference>
<dbReference type="Gene3D" id="3.30.160.60">
    <property type="entry name" value="Classic Zinc Finger"/>
    <property type="match status" value="1"/>
</dbReference>
<keyword evidence="7" id="KW-0862">Zinc</keyword>
<dbReference type="FunFam" id="3.30.160.60:FF:000298">
    <property type="entry name" value="zinc finger protein 280D isoform X1"/>
    <property type="match status" value="1"/>
</dbReference>
<dbReference type="Proteomes" id="UP000472263">
    <property type="component" value="Chromosome 16"/>
</dbReference>
<evidence type="ECO:0000256" key="7">
    <source>
        <dbReference type="ARBA" id="ARBA00022833"/>
    </source>
</evidence>
<keyword evidence="9" id="KW-0238">DNA-binding</keyword>
<organism evidence="13 14">
    <name type="scientific">Myripristis murdjan</name>
    <name type="common">pinecone soldierfish</name>
    <dbReference type="NCBI Taxonomy" id="586833"/>
    <lineage>
        <taxon>Eukaryota</taxon>
        <taxon>Metazoa</taxon>
        <taxon>Chordata</taxon>
        <taxon>Craniata</taxon>
        <taxon>Vertebrata</taxon>
        <taxon>Euteleostomi</taxon>
        <taxon>Actinopterygii</taxon>
        <taxon>Neopterygii</taxon>
        <taxon>Teleostei</taxon>
        <taxon>Neoteleostei</taxon>
        <taxon>Acanthomorphata</taxon>
        <taxon>Holocentriformes</taxon>
        <taxon>Holocentridae</taxon>
        <taxon>Myripristis</taxon>
    </lineage>
</organism>
<comment type="subcellular location">
    <subcellularLocation>
        <location evidence="2">Nucleus</location>
    </subcellularLocation>
</comment>
<keyword evidence="6" id="KW-0863">Zinc-finger</keyword>
<dbReference type="GO" id="GO:0005634">
    <property type="term" value="C:nucleus"/>
    <property type="evidence" value="ECO:0007669"/>
    <property type="project" value="UniProtKB-SubCell"/>
</dbReference>
<feature type="domain" description="C2H2-type" evidence="12">
    <location>
        <begin position="21"/>
        <end position="43"/>
    </location>
</feature>
<dbReference type="Pfam" id="PF25429">
    <property type="entry name" value="zf-POGZ"/>
    <property type="match status" value="1"/>
</dbReference>
<evidence type="ECO:0000256" key="10">
    <source>
        <dbReference type="ARBA" id="ARBA00023163"/>
    </source>
</evidence>
<keyword evidence="11" id="KW-0539">Nucleus</keyword>
<name>A0A667ZXP7_9TELE</name>
<protein>
    <recommendedName>
        <fullName evidence="12">C2H2-type domain-containing protein</fullName>
    </recommendedName>
</protein>
<dbReference type="InterPro" id="IPR050527">
    <property type="entry name" value="Snail/Krueppel_Znf"/>
</dbReference>
<dbReference type="InParanoid" id="A0A667ZXP7"/>
<sequence>MQHVHQHTEFVGGAGSEERQCCKFCYRHFSSPLQLQSHQEQVHGPAPSSCMCRICEWAFENEPIFLNHMKSNHKPGEMPYVCQVCSYRSSFYSDLLQHFVSAHRDSRYLLCVFCLKVTRNPASYQQHLLRHQINQAFHCNKCRLQFVFLKDKMQHKLENHRSFRRPPQLEGLPPGAKVSRGVGGSEVKAPPPQTSVSRCVWDGWERLLCLECGTDASDFSSHYPTHVHCLLCSYSSCCSRAYAAHMIQLIHAPLKINPSISKRCIPHYPRASMLHLRRHGCSAINPLEGSTEFLTTANMAVVEEVVLMDLLQRSRRGGGAVDSL</sequence>
<dbReference type="InterPro" id="IPR036236">
    <property type="entry name" value="Znf_C2H2_sf"/>
</dbReference>
<evidence type="ECO:0000256" key="4">
    <source>
        <dbReference type="ARBA" id="ARBA00022723"/>
    </source>
</evidence>
<evidence type="ECO:0000256" key="5">
    <source>
        <dbReference type="ARBA" id="ARBA00022737"/>
    </source>
</evidence>
<proteinExistence type="predicted"/>
<keyword evidence="3" id="KW-1017">Isopeptide bond</keyword>
<comment type="function">
    <text evidence="1">May function as a transcription factor.</text>
</comment>
<dbReference type="InterPro" id="IPR013087">
    <property type="entry name" value="Znf_C2H2_type"/>
</dbReference>
<dbReference type="PANTHER" id="PTHR24388:SF45">
    <property type="entry name" value="POGO TRANSPOSABLE ELEMENT DERIVED WITH ZNF DOMAIN"/>
    <property type="match status" value="1"/>
</dbReference>
<dbReference type="Ensembl" id="ENSMMDT00005038468.1">
    <property type="protein sequence ID" value="ENSMMDP00005037671.1"/>
    <property type="gene ID" value="ENSMMDG00005017556.1"/>
</dbReference>
<evidence type="ECO:0000256" key="8">
    <source>
        <dbReference type="ARBA" id="ARBA00023015"/>
    </source>
</evidence>
<evidence type="ECO:0000313" key="13">
    <source>
        <dbReference type="Ensembl" id="ENSMMDP00005037671.1"/>
    </source>
</evidence>
<evidence type="ECO:0000256" key="2">
    <source>
        <dbReference type="ARBA" id="ARBA00004123"/>
    </source>
</evidence>
<keyword evidence="10" id="KW-0804">Transcription</keyword>
<dbReference type="GO" id="GO:0000981">
    <property type="term" value="F:DNA-binding transcription factor activity, RNA polymerase II-specific"/>
    <property type="evidence" value="ECO:0007669"/>
    <property type="project" value="TreeGrafter"/>
</dbReference>
<evidence type="ECO:0000256" key="9">
    <source>
        <dbReference type="ARBA" id="ARBA00023125"/>
    </source>
</evidence>
<dbReference type="GO" id="GO:0000978">
    <property type="term" value="F:RNA polymerase II cis-regulatory region sequence-specific DNA binding"/>
    <property type="evidence" value="ECO:0007669"/>
    <property type="project" value="TreeGrafter"/>
</dbReference>
<reference evidence="13" key="2">
    <citation type="submission" date="2025-08" db="UniProtKB">
        <authorList>
            <consortium name="Ensembl"/>
        </authorList>
    </citation>
    <scope>IDENTIFICATION</scope>
</reference>
<dbReference type="SMART" id="SM00355">
    <property type="entry name" value="ZnF_C2H2"/>
    <property type="match status" value="7"/>
</dbReference>
<dbReference type="PANTHER" id="PTHR24388">
    <property type="entry name" value="ZINC FINGER PROTEIN"/>
    <property type="match status" value="1"/>
</dbReference>
<evidence type="ECO:0000256" key="1">
    <source>
        <dbReference type="ARBA" id="ARBA00003729"/>
    </source>
</evidence>
<dbReference type="AlphaFoldDB" id="A0A667ZXP7"/>
<evidence type="ECO:0000256" key="3">
    <source>
        <dbReference type="ARBA" id="ARBA00022499"/>
    </source>
</evidence>
<evidence type="ECO:0000313" key="14">
    <source>
        <dbReference type="Proteomes" id="UP000472263"/>
    </source>
</evidence>
<evidence type="ECO:0000259" key="12">
    <source>
        <dbReference type="PROSITE" id="PS00028"/>
    </source>
</evidence>
<keyword evidence="8" id="KW-0805">Transcription regulation</keyword>
<feature type="domain" description="C2H2-type" evidence="12">
    <location>
        <begin position="50"/>
        <end position="73"/>
    </location>
</feature>
<evidence type="ECO:0000256" key="6">
    <source>
        <dbReference type="ARBA" id="ARBA00022771"/>
    </source>
</evidence>
<keyword evidence="14" id="KW-1185">Reference proteome</keyword>
<dbReference type="GO" id="GO:0008270">
    <property type="term" value="F:zinc ion binding"/>
    <property type="evidence" value="ECO:0007669"/>
    <property type="project" value="UniProtKB-KW"/>
</dbReference>
<accession>A0A667ZXP7</accession>